<gene>
    <name evidence="1" type="ORF">SNOG_01709</name>
</gene>
<dbReference type="RefSeq" id="XP_001792342.1">
    <property type="nucleotide sequence ID" value="XM_001792290.1"/>
</dbReference>
<name>Q0V2Q5_PHANO</name>
<reference evidence="2" key="1">
    <citation type="journal article" date="2007" name="Plant Cell">
        <title>Dothideomycete-plant interactions illuminated by genome sequencing and EST analysis of the wheat pathogen Stagonospora nodorum.</title>
        <authorList>
            <person name="Hane J.K."/>
            <person name="Lowe R.G."/>
            <person name="Solomon P.S."/>
            <person name="Tan K.C."/>
            <person name="Schoch C.L."/>
            <person name="Spatafora J.W."/>
            <person name="Crous P.W."/>
            <person name="Kodira C."/>
            <person name="Birren B.W."/>
            <person name="Galagan J.E."/>
            <person name="Torriani S.F."/>
            <person name="McDonald B.A."/>
            <person name="Oliver R.P."/>
        </authorList>
    </citation>
    <scope>NUCLEOTIDE SEQUENCE [LARGE SCALE GENOMIC DNA]</scope>
    <source>
        <strain evidence="2">SN15 / ATCC MYA-4574 / FGSC 10173</strain>
    </source>
</reference>
<evidence type="ECO:0000313" key="1">
    <source>
        <dbReference type="EMBL" id="EAT91358.1"/>
    </source>
</evidence>
<dbReference type="InParanoid" id="Q0V2Q5"/>
<dbReference type="Proteomes" id="UP000001055">
    <property type="component" value="Unassembled WGS sequence"/>
</dbReference>
<sequence>MTSAICDRLLLSLRPASCRYSQPIKCPGNGFRADAESQGRLYEHVSGVHKDAVPGPKGSLPVMDMDLWKQGSAVETSKT</sequence>
<dbReference type="EMBL" id="CH445326">
    <property type="protein sequence ID" value="EAT91358.1"/>
    <property type="molecule type" value="Genomic_DNA"/>
</dbReference>
<dbReference type="KEGG" id="pno:SNOG_01709"/>
<proteinExistence type="predicted"/>
<dbReference type="GeneID" id="5969187"/>
<evidence type="ECO:0000313" key="2">
    <source>
        <dbReference type="Proteomes" id="UP000001055"/>
    </source>
</evidence>
<protein>
    <submittedName>
        <fullName evidence="1">Uncharacterized protein</fullName>
    </submittedName>
</protein>
<dbReference type="AlphaFoldDB" id="Q0V2Q5"/>
<accession>Q0V2Q5</accession>
<organism evidence="1 2">
    <name type="scientific">Phaeosphaeria nodorum (strain SN15 / ATCC MYA-4574 / FGSC 10173)</name>
    <name type="common">Glume blotch fungus</name>
    <name type="synonym">Parastagonospora nodorum</name>
    <dbReference type="NCBI Taxonomy" id="321614"/>
    <lineage>
        <taxon>Eukaryota</taxon>
        <taxon>Fungi</taxon>
        <taxon>Dikarya</taxon>
        <taxon>Ascomycota</taxon>
        <taxon>Pezizomycotina</taxon>
        <taxon>Dothideomycetes</taxon>
        <taxon>Pleosporomycetidae</taxon>
        <taxon>Pleosporales</taxon>
        <taxon>Pleosporineae</taxon>
        <taxon>Phaeosphaeriaceae</taxon>
        <taxon>Parastagonospora</taxon>
    </lineage>
</organism>